<protein>
    <submittedName>
        <fullName evidence="5">AsnC family transcriptional regulator</fullName>
    </submittedName>
</protein>
<gene>
    <name evidence="5" type="ORF">GCM10010918_19460</name>
</gene>
<dbReference type="InterPro" id="IPR011991">
    <property type="entry name" value="ArsR-like_HTH"/>
</dbReference>
<evidence type="ECO:0000256" key="3">
    <source>
        <dbReference type="ARBA" id="ARBA00023163"/>
    </source>
</evidence>
<dbReference type="SUPFAM" id="SSF54909">
    <property type="entry name" value="Dimeric alpha+beta barrel"/>
    <property type="match status" value="1"/>
</dbReference>
<dbReference type="InterPro" id="IPR019887">
    <property type="entry name" value="Tscrpt_reg_AsnC/Lrp_C"/>
</dbReference>
<evidence type="ECO:0000256" key="2">
    <source>
        <dbReference type="ARBA" id="ARBA00023125"/>
    </source>
</evidence>
<keyword evidence="3" id="KW-0804">Transcription</keyword>
<keyword evidence="1" id="KW-0805">Transcription regulation</keyword>
<dbReference type="PANTHER" id="PTHR30154">
    <property type="entry name" value="LEUCINE-RESPONSIVE REGULATORY PROTEIN"/>
    <property type="match status" value="1"/>
</dbReference>
<dbReference type="PROSITE" id="PS00519">
    <property type="entry name" value="HTH_ASNC_1"/>
    <property type="match status" value="1"/>
</dbReference>
<dbReference type="Gene3D" id="1.10.10.10">
    <property type="entry name" value="Winged helix-like DNA-binding domain superfamily/Winged helix DNA-binding domain"/>
    <property type="match status" value="1"/>
</dbReference>
<dbReference type="CDD" id="cd00090">
    <property type="entry name" value="HTH_ARSR"/>
    <property type="match status" value="1"/>
</dbReference>
<proteinExistence type="predicted"/>
<dbReference type="RefSeq" id="WP_188888758.1">
    <property type="nucleotide sequence ID" value="NZ_BMHY01000003.1"/>
</dbReference>
<dbReference type="InterPro" id="IPR036390">
    <property type="entry name" value="WH_DNA-bd_sf"/>
</dbReference>
<accession>A0A917LY27</accession>
<dbReference type="GO" id="GO:0043200">
    <property type="term" value="P:response to amino acid"/>
    <property type="evidence" value="ECO:0007669"/>
    <property type="project" value="TreeGrafter"/>
</dbReference>
<keyword evidence="6" id="KW-1185">Reference proteome</keyword>
<dbReference type="FunFam" id="1.10.10.10:FF:000186">
    <property type="entry name" value="AsnC family transcriptional regulator"/>
    <property type="match status" value="1"/>
</dbReference>
<dbReference type="SUPFAM" id="SSF46785">
    <property type="entry name" value="Winged helix' DNA-binding domain"/>
    <property type="match status" value="1"/>
</dbReference>
<dbReference type="Proteomes" id="UP000600247">
    <property type="component" value="Unassembled WGS sequence"/>
</dbReference>
<dbReference type="SMART" id="SM00344">
    <property type="entry name" value="HTH_ASNC"/>
    <property type="match status" value="1"/>
</dbReference>
<name>A0A917LY27_9BACL</name>
<dbReference type="PANTHER" id="PTHR30154:SF20">
    <property type="entry name" value="LEUCINE-RESPONSIVE REGULATORY PROTEIN"/>
    <property type="match status" value="1"/>
</dbReference>
<dbReference type="InterPro" id="IPR019888">
    <property type="entry name" value="Tscrpt_reg_AsnC-like"/>
</dbReference>
<dbReference type="InterPro" id="IPR036388">
    <property type="entry name" value="WH-like_DNA-bd_sf"/>
</dbReference>
<dbReference type="PRINTS" id="PR00033">
    <property type="entry name" value="HTHASNC"/>
</dbReference>
<feature type="domain" description="HTH asnC-type" evidence="4">
    <location>
        <begin position="1"/>
        <end position="62"/>
    </location>
</feature>
<sequence>MDDTDVKILKMLQENARYSMTELGKQVGLTQPAVTGRVRKLEEQGTISGYKAQLNPTKIGKTVKAFVMVQTQHCKAFSEHCANEPDVVDLHRISGEFNYLVKVMTESIEKLEAFTASCNKFGYFQVMVVLSSRIEHNHNF</sequence>
<comment type="caution">
    <text evidence="5">The sequence shown here is derived from an EMBL/GenBank/DDBJ whole genome shotgun (WGS) entry which is preliminary data.</text>
</comment>
<dbReference type="InterPro" id="IPR000485">
    <property type="entry name" value="AsnC-type_HTH_dom"/>
</dbReference>
<reference evidence="5 6" key="1">
    <citation type="journal article" date="2014" name="Int. J. Syst. Evol. Microbiol.">
        <title>Complete genome sequence of Corynebacterium casei LMG S-19264T (=DSM 44701T), isolated from a smear-ripened cheese.</title>
        <authorList>
            <consortium name="US DOE Joint Genome Institute (JGI-PGF)"/>
            <person name="Walter F."/>
            <person name="Albersmeier A."/>
            <person name="Kalinowski J."/>
            <person name="Ruckert C."/>
        </authorList>
    </citation>
    <scope>NUCLEOTIDE SEQUENCE [LARGE SCALE GENOMIC DNA]</scope>
    <source>
        <strain evidence="5 6">CGMCC 1.15286</strain>
    </source>
</reference>
<dbReference type="Gene3D" id="3.30.70.920">
    <property type="match status" value="1"/>
</dbReference>
<evidence type="ECO:0000259" key="4">
    <source>
        <dbReference type="PROSITE" id="PS50956"/>
    </source>
</evidence>
<dbReference type="Pfam" id="PF01037">
    <property type="entry name" value="AsnC_trans_reg"/>
    <property type="match status" value="1"/>
</dbReference>
<dbReference type="InterPro" id="IPR019885">
    <property type="entry name" value="Tscrpt_reg_HTH_AsnC-type_CS"/>
</dbReference>
<keyword evidence="2" id="KW-0238">DNA-binding</keyword>
<evidence type="ECO:0000313" key="5">
    <source>
        <dbReference type="EMBL" id="GGG65364.1"/>
    </source>
</evidence>
<evidence type="ECO:0000256" key="1">
    <source>
        <dbReference type="ARBA" id="ARBA00023015"/>
    </source>
</evidence>
<dbReference type="EMBL" id="BMHY01000003">
    <property type="protein sequence ID" value="GGG65364.1"/>
    <property type="molecule type" value="Genomic_DNA"/>
</dbReference>
<evidence type="ECO:0000313" key="6">
    <source>
        <dbReference type="Proteomes" id="UP000600247"/>
    </source>
</evidence>
<organism evidence="5 6">
    <name type="scientific">Paenibacillus radicis</name>
    <name type="common">ex Gao et al. 2016</name>
    <dbReference type="NCBI Taxonomy" id="1737354"/>
    <lineage>
        <taxon>Bacteria</taxon>
        <taxon>Bacillati</taxon>
        <taxon>Bacillota</taxon>
        <taxon>Bacilli</taxon>
        <taxon>Bacillales</taxon>
        <taxon>Paenibacillaceae</taxon>
        <taxon>Paenibacillus</taxon>
    </lineage>
</organism>
<dbReference type="GO" id="GO:0005829">
    <property type="term" value="C:cytosol"/>
    <property type="evidence" value="ECO:0007669"/>
    <property type="project" value="TreeGrafter"/>
</dbReference>
<dbReference type="GO" id="GO:0043565">
    <property type="term" value="F:sequence-specific DNA binding"/>
    <property type="evidence" value="ECO:0007669"/>
    <property type="project" value="InterPro"/>
</dbReference>
<dbReference type="InterPro" id="IPR011008">
    <property type="entry name" value="Dimeric_a/b-barrel"/>
</dbReference>
<dbReference type="AlphaFoldDB" id="A0A917LY27"/>
<dbReference type="PROSITE" id="PS50956">
    <property type="entry name" value="HTH_ASNC_2"/>
    <property type="match status" value="1"/>
</dbReference>
<dbReference type="Pfam" id="PF13404">
    <property type="entry name" value="HTH_AsnC-type"/>
    <property type="match status" value="1"/>
</dbReference>